<comment type="similarity">
    <text evidence="3">Belongs to the cyclophilin-type PPIase family.</text>
</comment>
<dbReference type="Proteomes" id="UP001054902">
    <property type="component" value="Unassembled WGS sequence"/>
</dbReference>
<dbReference type="EMBL" id="BLLK01000029">
    <property type="protein sequence ID" value="GFH48680.1"/>
    <property type="molecule type" value="Genomic_DNA"/>
</dbReference>
<dbReference type="EC" id="5.2.1.8" evidence="3"/>
<keyword evidence="6" id="KW-1185">Reference proteome</keyword>
<dbReference type="AlphaFoldDB" id="A0AAD3H368"/>
<proteinExistence type="inferred from homology"/>
<dbReference type="GO" id="GO:0003755">
    <property type="term" value="F:peptidyl-prolyl cis-trans isomerase activity"/>
    <property type="evidence" value="ECO:0007669"/>
    <property type="project" value="UniProtKB-UniRule"/>
</dbReference>
<name>A0AAD3H368_9STRA</name>
<keyword evidence="3" id="KW-0732">Signal</keyword>
<evidence type="ECO:0000256" key="2">
    <source>
        <dbReference type="ARBA" id="ARBA00023235"/>
    </source>
</evidence>
<dbReference type="SUPFAM" id="SSF50891">
    <property type="entry name" value="Cyclophilin-like"/>
    <property type="match status" value="1"/>
</dbReference>
<keyword evidence="2 3" id="KW-0413">Isomerase</keyword>
<feature type="signal peptide" evidence="3">
    <location>
        <begin position="1"/>
        <end position="18"/>
    </location>
</feature>
<dbReference type="Pfam" id="PF00160">
    <property type="entry name" value="Pro_isomerase"/>
    <property type="match status" value="1"/>
</dbReference>
<evidence type="ECO:0000256" key="3">
    <source>
        <dbReference type="RuleBase" id="RU363019"/>
    </source>
</evidence>
<dbReference type="PANTHER" id="PTHR43246">
    <property type="entry name" value="PEPTIDYL-PROLYL CIS-TRANS ISOMERASE CYP38, CHLOROPLASTIC"/>
    <property type="match status" value="1"/>
</dbReference>
<evidence type="ECO:0000313" key="5">
    <source>
        <dbReference type="EMBL" id="GFH48680.1"/>
    </source>
</evidence>
<evidence type="ECO:0000256" key="1">
    <source>
        <dbReference type="ARBA" id="ARBA00023110"/>
    </source>
</evidence>
<organism evidence="5 6">
    <name type="scientific">Chaetoceros tenuissimus</name>
    <dbReference type="NCBI Taxonomy" id="426638"/>
    <lineage>
        <taxon>Eukaryota</taxon>
        <taxon>Sar</taxon>
        <taxon>Stramenopiles</taxon>
        <taxon>Ochrophyta</taxon>
        <taxon>Bacillariophyta</taxon>
        <taxon>Coscinodiscophyceae</taxon>
        <taxon>Chaetocerotophycidae</taxon>
        <taxon>Chaetocerotales</taxon>
        <taxon>Chaetocerotaceae</taxon>
        <taxon>Chaetoceros</taxon>
    </lineage>
</organism>
<dbReference type="PRINTS" id="PR00153">
    <property type="entry name" value="CSAPPISMRASE"/>
</dbReference>
<comment type="function">
    <text evidence="3">PPIases accelerate the folding of proteins. It catalyzes the cis-trans isomerization of proline imidic peptide bonds in oligopeptides.</text>
</comment>
<gene>
    <name evidence="5" type="ORF">CTEN210_05156</name>
</gene>
<evidence type="ECO:0000313" key="6">
    <source>
        <dbReference type="Proteomes" id="UP001054902"/>
    </source>
</evidence>
<sequence length="257" mass="27853">MNILRTLLVVSSIFAVDAFAPVQQSTARLSSQLNVAHDDQHIVNRRDAGIKTAAIAASGVLAGLQVNTLQAGAEDAEGRLIEFTVENLGGEAGNTGKVVIRLRKDWAPIGAERFEKLTEIGFWDEARAFRVLPNFIVQFGINGDPTKQALWRKSIPDDPVKVSNKRGTVTFATAGPNTRTTQIFINTGNNVFLDRQGFSPIGEVVEGMDVVEKFYSGYGEGAPSGKGPNQGMIQAKGNEYLTKSFPKLSYFSSAKFI</sequence>
<feature type="chain" id="PRO_5041766924" description="Peptidyl-prolyl cis-trans isomerase" evidence="3">
    <location>
        <begin position="19"/>
        <end position="257"/>
    </location>
</feature>
<dbReference type="InterPro" id="IPR029000">
    <property type="entry name" value="Cyclophilin-like_dom_sf"/>
</dbReference>
<evidence type="ECO:0000259" key="4">
    <source>
        <dbReference type="PROSITE" id="PS50072"/>
    </source>
</evidence>
<keyword evidence="1 3" id="KW-0697">Rotamase</keyword>
<comment type="caution">
    <text evidence="5">The sequence shown here is derived from an EMBL/GenBank/DDBJ whole genome shotgun (WGS) entry which is preliminary data.</text>
</comment>
<reference evidence="5 6" key="1">
    <citation type="journal article" date="2021" name="Sci. Rep.">
        <title>The genome of the diatom Chaetoceros tenuissimus carries an ancient integrated fragment of an extant virus.</title>
        <authorList>
            <person name="Hongo Y."/>
            <person name="Kimura K."/>
            <person name="Takaki Y."/>
            <person name="Yoshida Y."/>
            <person name="Baba S."/>
            <person name="Kobayashi G."/>
            <person name="Nagasaki K."/>
            <person name="Hano T."/>
            <person name="Tomaru Y."/>
        </authorList>
    </citation>
    <scope>NUCLEOTIDE SEQUENCE [LARGE SCALE GENOMIC DNA]</scope>
    <source>
        <strain evidence="5 6">NIES-3715</strain>
    </source>
</reference>
<protein>
    <recommendedName>
        <fullName evidence="3">Peptidyl-prolyl cis-trans isomerase</fullName>
        <shortName evidence="3">PPIase</shortName>
        <ecNumber evidence="3">5.2.1.8</ecNumber>
    </recommendedName>
</protein>
<dbReference type="PROSITE" id="PS50072">
    <property type="entry name" value="CSA_PPIASE_2"/>
    <property type="match status" value="1"/>
</dbReference>
<comment type="catalytic activity">
    <reaction evidence="3">
        <text>[protein]-peptidylproline (omega=180) = [protein]-peptidylproline (omega=0)</text>
        <dbReference type="Rhea" id="RHEA:16237"/>
        <dbReference type="Rhea" id="RHEA-COMP:10747"/>
        <dbReference type="Rhea" id="RHEA-COMP:10748"/>
        <dbReference type="ChEBI" id="CHEBI:83833"/>
        <dbReference type="ChEBI" id="CHEBI:83834"/>
        <dbReference type="EC" id="5.2.1.8"/>
    </reaction>
</comment>
<dbReference type="InterPro" id="IPR044665">
    <property type="entry name" value="E_coli_cyclophilin_A-like"/>
</dbReference>
<dbReference type="Gene3D" id="2.40.100.10">
    <property type="entry name" value="Cyclophilin-like"/>
    <property type="match status" value="1"/>
</dbReference>
<feature type="domain" description="PPIase cyclophilin-type" evidence="4">
    <location>
        <begin position="96"/>
        <end position="239"/>
    </location>
</feature>
<accession>A0AAD3H368</accession>
<dbReference type="InterPro" id="IPR002130">
    <property type="entry name" value="Cyclophilin-type_PPIase_dom"/>
</dbReference>